<dbReference type="Proteomes" id="UP001489004">
    <property type="component" value="Unassembled WGS sequence"/>
</dbReference>
<dbReference type="EMBL" id="JALJOR010000003">
    <property type="protein sequence ID" value="KAK9819980.1"/>
    <property type="molecule type" value="Genomic_DNA"/>
</dbReference>
<sequence>MASIVCQSTAAPAFVRRIPVARPGRAAVCTTAQPSQRWQRAPAASVRHRAGLASRAQAAATAEAVKPAVVGQKVVVPGGKGKAVALKKGQILKITNTYGEQVVDFWAFGLPDLQEVMSMHHTHDTICRLIPQVGDELITNLRRPILTFLEDTGPGVHDTTVAACDNYLYERQLGDKEAAWEHDSCTRNLHNALGELGLKLTDNWTRYLPPAPFNLWMAVSLTNEGSQLSWDPPAEGQKAGDYCTFRAELDCVAVMSACPHDLSPINGPDGPKDVHFEVFDA</sequence>
<evidence type="ECO:0000313" key="3">
    <source>
        <dbReference type="Proteomes" id="UP001489004"/>
    </source>
</evidence>
<name>A0AAW1QEX8_9CHLO</name>
<evidence type="ECO:0000259" key="1">
    <source>
        <dbReference type="Pfam" id="PF09347"/>
    </source>
</evidence>
<reference evidence="2 3" key="1">
    <citation type="journal article" date="2024" name="Nat. Commun.">
        <title>Phylogenomics reveals the evolutionary origins of lichenization in chlorophyte algae.</title>
        <authorList>
            <person name="Puginier C."/>
            <person name="Libourel C."/>
            <person name="Otte J."/>
            <person name="Skaloud P."/>
            <person name="Haon M."/>
            <person name="Grisel S."/>
            <person name="Petersen M."/>
            <person name="Berrin J.G."/>
            <person name="Delaux P.M."/>
            <person name="Dal Grande F."/>
            <person name="Keller J."/>
        </authorList>
    </citation>
    <scope>NUCLEOTIDE SEQUENCE [LARGE SCALE GENOMIC DNA]</scope>
    <source>
        <strain evidence="2 3">SAG 2043</strain>
    </source>
</reference>
<proteinExistence type="predicted"/>
<organism evidence="2 3">
    <name type="scientific">[Myrmecia] bisecta</name>
    <dbReference type="NCBI Taxonomy" id="41462"/>
    <lineage>
        <taxon>Eukaryota</taxon>
        <taxon>Viridiplantae</taxon>
        <taxon>Chlorophyta</taxon>
        <taxon>core chlorophytes</taxon>
        <taxon>Trebouxiophyceae</taxon>
        <taxon>Trebouxiales</taxon>
        <taxon>Trebouxiaceae</taxon>
        <taxon>Myrmecia</taxon>
    </lineage>
</organism>
<dbReference type="AlphaFoldDB" id="A0AAW1QEX8"/>
<protein>
    <recommendedName>
        <fullName evidence="1">DUF1989 domain-containing protein</fullName>
    </recommendedName>
</protein>
<dbReference type="PANTHER" id="PTHR31527">
    <property type="entry name" value="RE64534P"/>
    <property type="match status" value="1"/>
</dbReference>
<dbReference type="Pfam" id="PF09347">
    <property type="entry name" value="DUF1989"/>
    <property type="match status" value="1"/>
</dbReference>
<dbReference type="InterPro" id="IPR018959">
    <property type="entry name" value="DUF1989"/>
</dbReference>
<gene>
    <name evidence="2" type="ORF">WJX72_004736</name>
</gene>
<comment type="caution">
    <text evidence="2">The sequence shown here is derived from an EMBL/GenBank/DDBJ whole genome shotgun (WGS) entry which is preliminary data.</text>
</comment>
<keyword evidence="3" id="KW-1185">Reference proteome</keyword>
<dbReference type="PANTHER" id="PTHR31527:SF0">
    <property type="entry name" value="RE64534P"/>
    <property type="match status" value="1"/>
</dbReference>
<evidence type="ECO:0000313" key="2">
    <source>
        <dbReference type="EMBL" id="KAK9819980.1"/>
    </source>
</evidence>
<feature type="domain" description="DUF1989" evidence="1">
    <location>
        <begin position="75"/>
        <end position="252"/>
    </location>
</feature>
<accession>A0AAW1QEX8</accession>